<dbReference type="GO" id="GO:0032543">
    <property type="term" value="P:mitochondrial translation"/>
    <property type="evidence" value="ECO:0007669"/>
    <property type="project" value="TreeGrafter"/>
</dbReference>
<gene>
    <name evidence="6" type="ORF">PTSG_11336</name>
</gene>
<feature type="domain" description="Tr-type G" evidence="5">
    <location>
        <begin position="67"/>
        <end position="353"/>
    </location>
</feature>
<dbReference type="InterPro" id="IPR020568">
    <property type="entry name" value="Ribosomal_Su5_D2-typ_SF"/>
</dbReference>
<dbReference type="InterPro" id="IPR005517">
    <property type="entry name" value="Transl_elong_EFG/EF2_IV"/>
</dbReference>
<dbReference type="InterPro" id="IPR027417">
    <property type="entry name" value="P-loop_NTPase"/>
</dbReference>
<dbReference type="SUPFAM" id="SSF54980">
    <property type="entry name" value="EF-G C-terminal domain-like"/>
    <property type="match status" value="2"/>
</dbReference>
<evidence type="ECO:0000313" key="6">
    <source>
        <dbReference type="EMBL" id="EGD81299.1"/>
    </source>
</evidence>
<name>F2UT40_SALR5</name>
<dbReference type="InterPro" id="IPR031157">
    <property type="entry name" value="G_TR_CS"/>
</dbReference>
<dbReference type="STRING" id="946362.F2UT40"/>
<dbReference type="RefSeq" id="XP_004987695.1">
    <property type="nucleotide sequence ID" value="XM_004987638.1"/>
</dbReference>
<dbReference type="CDD" id="cd16262">
    <property type="entry name" value="EFG_III"/>
    <property type="match status" value="1"/>
</dbReference>
<dbReference type="GO" id="GO:0032790">
    <property type="term" value="P:ribosome disassembly"/>
    <property type="evidence" value="ECO:0007669"/>
    <property type="project" value="TreeGrafter"/>
</dbReference>
<evidence type="ECO:0000256" key="3">
    <source>
        <dbReference type="ARBA" id="ARBA00023128"/>
    </source>
</evidence>
<keyword evidence="3" id="KW-0496">Mitochondrion</keyword>
<dbReference type="AlphaFoldDB" id="F2UT40"/>
<dbReference type="Gene3D" id="2.40.30.10">
    <property type="entry name" value="Translation factors"/>
    <property type="match status" value="1"/>
</dbReference>
<dbReference type="CDD" id="cd03713">
    <property type="entry name" value="EFG_mtEFG_C"/>
    <property type="match status" value="1"/>
</dbReference>
<keyword evidence="4" id="KW-0342">GTP-binding</keyword>
<dbReference type="Pfam" id="PF00009">
    <property type="entry name" value="GTP_EFTU"/>
    <property type="match status" value="1"/>
</dbReference>
<dbReference type="FunCoup" id="F2UT40">
    <property type="interactions" value="371"/>
</dbReference>
<dbReference type="FunFam" id="3.40.50.300:FF:000514">
    <property type="entry name" value="Ribosome-releasing factor 2, mitochondrial"/>
    <property type="match status" value="1"/>
</dbReference>
<dbReference type="GO" id="GO:0005525">
    <property type="term" value="F:GTP binding"/>
    <property type="evidence" value="ECO:0007669"/>
    <property type="project" value="UniProtKB-KW"/>
</dbReference>
<keyword evidence="2" id="KW-0648">Protein biosynthesis</keyword>
<dbReference type="PROSITE" id="PS00301">
    <property type="entry name" value="G_TR_1"/>
    <property type="match status" value="1"/>
</dbReference>
<dbReference type="PANTHER" id="PTHR43261:SF1">
    <property type="entry name" value="RIBOSOME-RELEASING FACTOR 2, MITOCHONDRIAL"/>
    <property type="match status" value="1"/>
</dbReference>
<accession>F2UT40</accession>
<dbReference type="Pfam" id="PF03764">
    <property type="entry name" value="EFG_IV"/>
    <property type="match status" value="1"/>
</dbReference>
<dbReference type="PROSITE" id="PS51722">
    <property type="entry name" value="G_TR_2"/>
    <property type="match status" value="1"/>
</dbReference>
<dbReference type="SUPFAM" id="SSF54211">
    <property type="entry name" value="Ribosomal protein S5 domain 2-like"/>
    <property type="match status" value="1"/>
</dbReference>
<dbReference type="GO" id="GO:0005759">
    <property type="term" value="C:mitochondrial matrix"/>
    <property type="evidence" value="ECO:0007669"/>
    <property type="project" value="UniProtKB-ARBA"/>
</dbReference>
<sequence length="783" mass="84719">MMMNVLLGGGGGGRLLLGRCARWGVAAVMNARRGLSRGVVARSKKHHKQAAAAAATGQQAGADEHLELIRNIGIMAHIDAGKTTTTERMLVVSGVARVEGTVDDGNTQMDYLKDERERGITIVSAATTFQWSGAREEDGMPTHTINLIDTPGHVDFTLEVERALRVLDGGVLVLDAVAGVEAQTMTVWRQASRYAVPTIAFINKMDRPGADYRRCCVSMEDKLALPTLPVVIPAKPDDDNFNHVLDVVEGRVYWWDGPNLHSAHVPHTEGFEHVLHDGRAALVDKLSALDDEFMEAAIDLDEGALPDVATTRAALRRVTLARTGIPVFCGAARRLKGVEPLLDAVVHYLPSPLERPPVQLAPVDRAKTSTELQLLATGQYTGDGVIAMEPTSNTDLAALAFKIVYDMHRGPLVFVRVYSGVLSMRDVLFNCDLNMKERASKVLRVHADDFQEVNEVYAGHIAALVGLKHTVSGNTLVSNKASKSLKSHSLAGISVPQPVFTCSIEADGSDDKEVEHALDCIQREDPSVRVSLDEETGQTLLSGMGELHLEIVLSRLRDEYKVDLIPGRMKVAYRERLTGEAETDHHLHRELGGRMHDCRVHVRVSPSDGVSVDLSEEVKTLLAGDAKPDELRSALVRGGQLGSARGPAMAFPLVGAAVEVVSLQHDADISTSALTACVAEATQKAIAAAGTAVLQPMMNLEVTVEEQDVGAVLTDLSSERNASVREVEMRGERERIVHASVGLPRMIGYSSVLRALTSGRGTFAMEFMQYEEVTQTDMADIVA</sequence>
<protein>
    <recommendedName>
        <fullName evidence="5">Tr-type G domain-containing protein</fullName>
    </recommendedName>
</protein>
<dbReference type="Pfam" id="PF22042">
    <property type="entry name" value="EF-G_D2"/>
    <property type="match status" value="1"/>
</dbReference>
<dbReference type="EMBL" id="GL832997">
    <property type="protein sequence ID" value="EGD81299.1"/>
    <property type="molecule type" value="Genomic_DNA"/>
</dbReference>
<dbReference type="KEGG" id="sre:PTSG_11336"/>
<dbReference type="GeneID" id="16068220"/>
<proteinExistence type="predicted"/>
<evidence type="ECO:0000256" key="1">
    <source>
        <dbReference type="ARBA" id="ARBA00022741"/>
    </source>
</evidence>
<dbReference type="SMART" id="SM00889">
    <property type="entry name" value="EFG_IV"/>
    <property type="match status" value="1"/>
</dbReference>
<evidence type="ECO:0000259" key="5">
    <source>
        <dbReference type="PROSITE" id="PS51722"/>
    </source>
</evidence>
<dbReference type="InterPro" id="IPR041095">
    <property type="entry name" value="EFG_II"/>
</dbReference>
<dbReference type="SMART" id="SM00838">
    <property type="entry name" value="EFG_C"/>
    <property type="match status" value="1"/>
</dbReference>
<keyword evidence="1" id="KW-0547">Nucleotide-binding</keyword>
<dbReference type="InterPro" id="IPR053905">
    <property type="entry name" value="EF-G-like_DII"/>
</dbReference>
<dbReference type="InterPro" id="IPR005225">
    <property type="entry name" value="Small_GTP-bd"/>
</dbReference>
<dbReference type="InterPro" id="IPR009022">
    <property type="entry name" value="EFG_III"/>
</dbReference>
<organism evidence="7">
    <name type="scientific">Salpingoeca rosetta (strain ATCC 50818 / BSB-021)</name>
    <dbReference type="NCBI Taxonomy" id="946362"/>
    <lineage>
        <taxon>Eukaryota</taxon>
        <taxon>Choanoflagellata</taxon>
        <taxon>Craspedida</taxon>
        <taxon>Salpingoecidae</taxon>
        <taxon>Salpingoeca</taxon>
    </lineage>
</organism>
<evidence type="ECO:0000313" key="7">
    <source>
        <dbReference type="Proteomes" id="UP000007799"/>
    </source>
</evidence>
<dbReference type="eggNOG" id="KOG0464">
    <property type="taxonomic scope" value="Eukaryota"/>
</dbReference>
<reference evidence="6" key="1">
    <citation type="submission" date="2009-08" db="EMBL/GenBank/DDBJ databases">
        <title>Annotation of Salpingoeca rosetta.</title>
        <authorList>
            <consortium name="The Broad Institute Genome Sequencing Platform"/>
            <person name="Russ C."/>
            <person name="Cuomo C."/>
            <person name="Burger G."/>
            <person name="Gray M.W."/>
            <person name="Holland P.W.H."/>
            <person name="King N."/>
            <person name="Lang F.B.F."/>
            <person name="Roger A.J."/>
            <person name="Ruiz-Trillo I."/>
            <person name="Young S.K."/>
            <person name="Zeng Q."/>
            <person name="Gargeya S."/>
            <person name="Alvarado L."/>
            <person name="Berlin A."/>
            <person name="Chapman S.B."/>
            <person name="Chen Z."/>
            <person name="Freedman E."/>
            <person name="Gellesch M."/>
            <person name="Goldberg J."/>
            <person name="Griggs A."/>
            <person name="Gujja S."/>
            <person name="Heilman E."/>
            <person name="Heiman D."/>
            <person name="Howarth C."/>
            <person name="Mehta T."/>
            <person name="Neiman D."/>
            <person name="Pearson M."/>
            <person name="Roberts A."/>
            <person name="Saif S."/>
            <person name="Shea T."/>
            <person name="Shenoy N."/>
            <person name="Sisk P."/>
            <person name="Stolte C."/>
            <person name="Sykes S."/>
            <person name="White J."/>
            <person name="Yandava C."/>
            <person name="Haas B."/>
            <person name="Nusbaum C."/>
            <person name="Birren B."/>
        </authorList>
    </citation>
    <scope>NUCLEOTIDE SEQUENCE [LARGE SCALE GENOMIC DNA]</scope>
    <source>
        <strain evidence="6">ATCC 50818</strain>
    </source>
</reference>
<dbReference type="InterPro" id="IPR035649">
    <property type="entry name" value="EFG_V"/>
</dbReference>
<dbReference type="SUPFAM" id="SSF50447">
    <property type="entry name" value="Translation proteins"/>
    <property type="match status" value="1"/>
</dbReference>
<dbReference type="InParanoid" id="F2UT40"/>
<dbReference type="InterPro" id="IPR035647">
    <property type="entry name" value="EFG_III/V"/>
</dbReference>
<keyword evidence="7" id="KW-1185">Reference proteome</keyword>
<dbReference type="GO" id="GO:0003924">
    <property type="term" value="F:GTPase activity"/>
    <property type="evidence" value="ECO:0007669"/>
    <property type="project" value="InterPro"/>
</dbReference>
<dbReference type="Pfam" id="PF00679">
    <property type="entry name" value="EFG_C"/>
    <property type="match status" value="1"/>
</dbReference>
<dbReference type="InterPro" id="IPR000795">
    <property type="entry name" value="T_Tr_GTP-bd_dom"/>
</dbReference>
<dbReference type="InterPro" id="IPR014721">
    <property type="entry name" value="Ribsml_uS5_D2-typ_fold_subgr"/>
</dbReference>
<evidence type="ECO:0000256" key="4">
    <source>
        <dbReference type="ARBA" id="ARBA00023134"/>
    </source>
</evidence>
<dbReference type="Gene3D" id="3.30.230.10">
    <property type="match status" value="1"/>
</dbReference>
<dbReference type="OrthoDB" id="198619at2759"/>
<dbReference type="Gene3D" id="3.30.70.240">
    <property type="match status" value="1"/>
</dbReference>
<dbReference type="InterPro" id="IPR000640">
    <property type="entry name" value="EFG_V-like"/>
</dbReference>
<dbReference type="InterPro" id="IPR009000">
    <property type="entry name" value="Transl_B-barrel_sf"/>
</dbReference>
<dbReference type="Gene3D" id="3.30.70.870">
    <property type="entry name" value="Elongation Factor G (Translational Gtpase), domain 3"/>
    <property type="match status" value="1"/>
</dbReference>
<dbReference type="PANTHER" id="PTHR43261">
    <property type="entry name" value="TRANSLATION ELONGATION FACTOR G-RELATED"/>
    <property type="match status" value="1"/>
</dbReference>
<dbReference type="OMA" id="RTHKMGE"/>
<evidence type="ECO:0000256" key="2">
    <source>
        <dbReference type="ARBA" id="ARBA00022917"/>
    </source>
</evidence>
<dbReference type="FunFam" id="3.30.70.240:FF:000001">
    <property type="entry name" value="Elongation factor G"/>
    <property type="match status" value="1"/>
</dbReference>
<dbReference type="Gene3D" id="3.40.50.300">
    <property type="entry name" value="P-loop containing nucleotide triphosphate hydrolases"/>
    <property type="match status" value="1"/>
</dbReference>
<dbReference type="PRINTS" id="PR00315">
    <property type="entry name" value="ELONGATNFCT"/>
</dbReference>
<dbReference type="Pfam" id="PF14492">
    <property type="entry name" value="EFG_III"/>
    <property type="match status" value="1"/>
</dbReference>
<dbReference type="NCBIfam" id="TIGR00231">
    <property type="entry name" value="small_GTP"/>
    <property type="match status" value="1"/>
</dbReference>
<dbReference type="Proteomes" id="UP000007799">
    <property type="component" value="Unassembled WGS sequence"/>
</dbReference>
<dbReference type="SUPFAM" id="SSF52540">
    <property type="entry name" value="P-loop containing nucleoside triphosphate hydrolases"/>
    <property type="match status" value="1"/>
</dbReference>